<keyword evidence="1" id="KW-0812">Transmembrane</keyword>
<dbReference type="RefSeq" id="WP_344747682.1">
    <property type="nucleotide sequence ID" value="NZ_BAAAWW010000136.1"/>
</dbReference>
<proteinExistence type="predicted"/>
<reference evidence="2 3" key="1">
    <citation type="submission" date="2024-09" db="EMBL/GenBank/DDBJ databases">
        <authorList>
            <person name="Sun Q."/>
            <person name="Mori K."/>
        </authorList>
    </citation>
    <scope>NUCLEOTIDE SEQUENCE [LARGE SCALE GENOMIC DNA]</scope>
    <source>
        <strain evidence="2 3">JCM 3028</strain>
    </source>
</reference>
<evidence type="ECO:0000256" key="1">
    <source>
        <dbReference type="SAM" id="Phobius"/>
    </source>
</evidence>
<protein>
    <submittedName>
        <fullName evidence="2">Uncharacterized protein</fullName>
    </submittedName>
</protein>
<dbReference type="Proteomes" id="UP001589610">
    <property type="component" value="Unassembled WGS sequence"/>
</dbReference>
<evidence type="ECO:0000313" key="2">
    <source>
        <dbReference type="EMBL" id="MFB9681236.1"/>
    </source>
</evidence>
<gene>
    <name evidence="2" type="ORF">ACFFRH_37650</name>
</gene>
<organism evidence="2 3">
    <name type="scientific">Streptosporangium vulgare</name>
    <dbReference type="NCBI Taxonomy" id="46190"/>
    <lineage>
        <taxon>Bacteria</taxon>
        <taxon>Bacillati</taxon>
        <taxon>Actinomycetota</taxon>
        <taxon>Actinomycetes</taxon>
        <taxon>Streptosporangiales</taxon>
        <taxon>Streptosporangiaceae</taxon>
        <taxon>Streptosporangium</taxon>
    </lineage>
</organism>
<feature type="transmembrane region" description="Helical" evidence="1">
    <location>
        <begin position="12"/>
        <end position="33"/>
    </location>
</feature>
<evidence type="ECO:0000313" key="3">
    <source>
        <dbReference type="Proteomes" id="UP001589610"/>
    </source>
</evidence>
<keyword evidence="3" id="KW-1185">Reference proteome</keyword>
<dbReference type="EMBL" id="JBHMBS010000031">
    <property type="protein sequence ID" value="MFB9681236.1"/>
    <property type="molecule type" value="Genomic_DNA"/>
</dbReference>
<keyword evidence="1" id="KW-1133">Transmembrane helix</keyword>
<accession>A0ABV5TQX5</accession>
<name>A0ABV5TQX5_9ACTN</name>
<sequence length="69" mass="7625">MTAENPIAEFFGVWLAMLAAGLLWAVVVGWPLARLDLPTWAFNALFLVLVILPFGGVTGIVWQTLGWWP</sequence>
<comment type="caution">
    <text evidence="2">The sequence shown here is derived from an EMBL/GenBank/DDBJ whole genome shotgun (WGS) entry which is preliminary data.</text>
</comment>
<feature type="transmembrane region" description="Helical" evidence="1">
    <location>
        <begin position="40"/>
        <end position="62"/>
    </location>
</feature>
<keyword evidence="1" id="KW-0472">Membrane</keyword>